<sequence length="86" mass="10138">MNAAIKFLRKKGYSKIYLNEDFISSQYGIKEHIRGDMRKYIIDDKHTYNDAYIISKAKREKITVATIATRKYIFEEKRISVEIIGS</sequence>
<accession>A0A8J7YY71</accession>
<name>A0A8J7YY71_9ARCH</name>
<reference evidence="2" key="1">
    <citation type="submission" date="2019-11" db="EMBL/GenBank/DDBJ databases">
        <title>Lipid analysis of CO2-rich subsurface aquifers suggests an autotrophy-based deep biosphere with lysolipids enriched in CPR bacteria.</title>
        <authorList>
            <person name="Probst A.J."/>
            <person name="Elling F.J."/>
            <person name="Castelle C.J."/>
            <person name="Zhu Q."/>
            <person name="Elvert M."/>
            <person name="Birarda G."/>
            <person name="Holman H.-Y."/>
            <person name="Lane K.R."/>
            <person name="Ladd B."/>
            <person name="Ryan M.C."/>
            <person name="Woyke T."/>
            <person name="Hinrichs K.-U."/>
            <person name="Banfield J.F."/>
        </authorList>
    </citation>
    <scope>NUCLEOTIDE SEQUENCE</scope>
    <source>
        <strain evidence="1">CG_2015-01_33_1645</strain>
        <strain evidence="2">CG_2015-04_33_537</strain>
    </source>
</reference>
<dbReference type="EMBL" id="JAACVF010000001">
    <property type="protein sequence ID" value="NCN64468.1"/>
    <property type="molecule type" value="Genomic_DNA"/>
</dbReference>
<organism evidence="2 3">
    <name type="scientific">Candidatus Altarchaeum hamiconexum</name>
    <dbReference type="NCBI Taxonomy" id="1803513"/>
    <lineage>
        <taxon>Archaea</taxon>
        <taxon>Candidatus Altarchaeota</taxon>
        <taxon>Candidatus Altiarchaeia</taxon>
        <taxon>Candidatus Altarchaeales</taxon>
        <taxon>Candidatus Altarchaeaceae</taxon>
        <taxon>Candidatus Altarchaeum</taxon>
    </lineage>
</organism>
<dbReference type="Proteomes" id="UP000738826">
    <property type="component" value="Unassembled WGS sequence"/>
</dbReference>
<proteinExistence type="predicted"/>
<comment type="caution">
    <text evidence="2">The sequence shown here is derived from an EMBL/GenBank/DDBJ whole genome shotgun (WGS) entry which is preliminary data.</text>
</comment>
<evidence type="ECO:0008006" key="4">
    <source>
        <dbReference type="Google" id="ProtNLM"/>
    </source>
</evidence>
<dbReference type="EMBL" id="JAACQH010000017">
    <property type="protein sequence ID" value="NCS91021.1"/>
    <property type="molecule type" value="Genomic_DNA"/>
</dbReference>
<evidence type="ECO:0000313" key="3">
    <source>
        <dbReference type="Proteomes" id="UP000738826"/>
    </source>
</evidence>
<protein>
    <recommendedName>
        <fullName evidence="4">PIN domain-containing protein</fullName>
    </recommendedName>
</protein>
<gene>
    <name evidence="2" type="ORF">GW779_01160</name>
    <name evidence="1" type="ORF">GW910_00065</name>
</gene>
<evidence type="ECO:0000313" key="1">
    <source>
        <dbReference type="EMBL" id="NCN64468.1"/>
    </source>
</evidence>
<evidence type="ECO:0000313" key="2">
    <source>
        <dbReference type="EMBL" id="NCS91021.1"/>
    </source>
</evidence>
<dbReference type="AlphaFoldDB" id="A0A8J7YY71"/>
<dbReference type="Proteomes" id="UP000768163">
    <property type="component" value="Unassembled WGS sequence"/>
</dbReference>